<evidence type="ECO:0000259" key="9">
    <source>
        <dbReference type="PROSITE" id="PS50926"/>
    </source>
</evidence>
<reference evidence="10 11" key="1">
    <citation type="submission" date="2019-06" db="EMBL/GenBank/DDBJ databases">
        <title>Saccharibacillus brassicae sp. nov., an endophytic bacterium isolated from Chinese cabbage seeds (Brassica pekinensis).</title>
        <authorList>
            <person name="Jiang L."/>
            <person name="Lee J."/>
            <person name="Kim S.W."/>
        </authorList>
    </citation>
    <scope>NUCLEOTIDE SEQUENCE [LARGE SCALE GENOMIC DNA]</scope>
    <source>
        <strain evidence="11">KCTC 43072 / ATSA2</strain>
    </source>
</reference>
<keyword evidence="1" id="KW-0408">Iron</keyword>
<dbReference type="Proteomes" id="UP000316968">
    <property type="component" value="Chromosome"/>
</dbReference>
<feature type="compositionally biased region" description="Basic and acidic residues" evidence="8">
    <location>
        <begin position="105"/>
        <end position="122"/>
    </location>
</feature>
<accession>A0A4Y6V0G5</accession>
<dbReference type="EMBL" id="CP041217">
    <property type="protein sequence ID" value="QDH21967.1"/>
    <property type="molecule type" value="Genomic_DNA"/>
</dbReference>
<dbReference type="EC" id="2.1.1.190" evidence="10"/>
<dbReference type="SUPFAM" id="SSF50249">
    <property type="entry name" value="Nucleic acid-binding proteins"/>
    <property type="match status" value="1"/>
</dbReference>
<organism evidence="10 11">
    <name type="scientific">Saccharibacillus brassicae</name>
    <dbReference type="NCBI Taxonomy" id="2583377"/>
    <lineage>
        <taxon>Bacteria</taxon>
        <taxon>Bacillati</taxon>
        <taxon>Bacillota</taxon>
        <taxon>Bacilli</taxon>
        <taxon>Bacillales</taxon>
        <taxon>Paenibacillaceae</taxon>
        <taxon>Saccharibacillus</taxon>
    </lineage>
</organism>
<evidence type="ECO:0000313" key="10">
    <source>
        <dbReference type="EMBL" id="QDH21967.1"/>
    </source>
</evidence>
<dbReference type="GO" id="GO:0051539">
    <property type="term" value="F:4 iron, 4 sulfur cluster binding"/>
    <property type="evidence" value="ECO:0007669"/>
    <property type="project" value="UniProtKB-KW"/>
</dbReference>
<dbReference type="PROSITE" id="PS50926">
    <property type="entry name" value="TRAM"/>
    <property type="match status" value="1"/>
</dbReference>
<dbReference type="CDD" id="cd02440">
    <property type="entry name" value="AdoMet_MTases"/>
    <property type="match status" value="1"/>
</dbReference>
<dbReference type="Gene3D" id="3.40.50.150">
    <property type="entry name" value="Vaccinia Virus protein VP39"/>
    <property type="match status" value="1"/>
</dbReference>
<proteinExistence type="inferred from homology"/>
<evidence type="ECO:0000256" key="5">
    <source>
        <dbReference type="ARBA" id="ARBA00023014"/>
    </source>
</evidence>
<feature type="binding site" evidence="6">
    <location>
        <position position="565"/>
    </location>
    <ligand>
        <name>S-adenosyl-L-methionine</name>
        <dbReference type="ChEBI" id="CHEBI:59789"/>
    </ligand>
</feature>
<dbReference type="Gene3D" id="2.40.50.1070">
    <property type="match status" value="1"/>
</dbReference>
<feature type="region of interest" description="Disordered" evidence="8">
    <location>
        <begin position="1"/>
        <end position="212"/>
    </location>
</feature>
<feature type="compositionally biased region" description="Basic and acidic residues" evidence="8">
    <location>
        <begin position="17"/>
        <end position="26"/>
    </location>
</feature>
<gene>
    <name evidence="10" type="primary">rlmD</name>
    <name evidence="10" type="ORF">FFV09_14645</name>
</gene>
<feature type="binding site" evidence="6">
    <location>
        <position position="544"/>
    </location>
    <ligand>
        <name>S-adenosyl-L-methionine</name>
        <dbReference type="ChEBI" id="CHEBI:59789"/>
    </ligand>
</feature>
<dbReference type="InterPro" id="IPR030390">
    <property type="entry name" value="MeTrfase_TrmA_AS"/>
</dbReference>
<keyword evidence="5" id="KW-0411">Iron-sulfur</keyword>
<keyword evidence="1" id="KW-0004">4Fe-4S</keyword>
<name>A0A4Y6V0G5_SACBS</name>
<feature type="active site" evidence="7">
    <location>
        <position position="640"/>
    </location>
</feature>
<protein>
    <submittedName>
        <fullName evidence="10">23S rRNA (Uracil(1939)-C(5))-methyltransferase RlmD</fullName>
        <ecNumber evidence="10">2.1.1.190</ecNumber>
    </submittedName>
</protein>
<dbReference type="AlphaFoldDB" id="A0A4Y6V0G5"/>
<keyword evidence="2 6" id="KW-0489">Methyltransferase</keyword>
<dbReference type="PANTHER" id="PTHR11061:SF45">
    <property type="match status" value="1"/>
</dbReference>
<dbReference type="OrthoDB" id="9804590at2"/>
<dbReference type="PROSITE" id="PS01230">
    <property type="entry name" value="TRMA_1"/>
    <property type="match status" value="1"/>
</dbReference>
<dbReference type="Pfam" id="PF01938">
    <property type="entry name" value="TRAM"/>
    <property type="match status" value="1"/>
</dbReference>
<feature type="binding site" evidence="6">
    <location>
        <position position="613"/>
    </location>
    <ligand>
        <name>S-adenosyl-L-methionine</name>
        <dbReference type="ChEBI" id="CHEBI:59789"/>
    </ligand>
</feature>
<dbReference type="RefSeq" id="WP_141448511.1">
    <property type="nucleotide sequence ID" value="NZ_CP041217.1"/>
</dbReference>
<keyword evidence="3 6" id="KW-0808">Transferase</keyword>
<dbReference type="InterPro" id="IPR002792">
    <property type="entry name" value="TRAM_dom"/>
</dbReference>
<dbReference type="SUPFAM" id="SSF53335">
    <property type="entry name" value="S-adenosyl-L-methionine-dependent methyltransferases"/>
    <property type="match status" value="1"/>
</dbReference>
<keyword evidence="4 6" id="KW-0949">S-adenosyl-L-methionine</keyword>
<evidence type="ECO:0000256" key="3">
    <source>
        <dbReference type="ARBA" id="ARBA00022679"/>
    </source>
</evidence>
<feature type="compositionally biased region" description="Low complexity" evidence="8">
    <location>
        <begin position="189"/>
        <end position="212"/>
    </location>
</feature>
<evidence type="ECO:0000256" key="8">
    <source>
        <dbReference type="SAM" id="MobiDB-lite"/>
    </source>
</evidence>
<feature type="compositionally biased region" description="Low complexity" evidence="8">
    <location>
        <begin position="43"/>
        <end position="56"/>
    </location>
</feature>
<evidence type="ECO:0000256" key="6">
    <source>
        <dbReference type="PROSITE-ProRule" id="PRU01024"/>
    </source>
</evidence>
<dbReference type="InterPro" id="IPR010280">
    <property type="entry name" value="U5_MeTrfase_fam"/>
</dbReference>
<feature type="domain" description="TRAM" evidence="9">
    <location>
        <begin position="217"/>
        <end position="275"/>
    </location>
</feature>
<dbReference type="FunFam" id="2.40.50.1070:FF:000003">
    <property type="entry name" value="23S rRNA (Uracil-5-)-methyltransferase RumA"/>
    <property type="match status" value="1"/>
</dbReference>
<sequence>MSEHKDKSTTPSRKERKLLTAKEEKKKNRGSGKKPAAPKRSAKPAGGASDSASAGSRPAQAPGDRPAASGAQRRLSAAAGGARGARGPSAGGSRPAGPRSAKPADAGERLTPAERYEKRQSERVAGAPVTGSTSGKPYAGDKGRGPTSGQPYAGGKVKAARTAAARSQVQASADTGAQGLPKPARPHSAAAAPGKKPYAGAGGAAARPAASPADAEQVKLGDVIVVTIKRIGINGEGVGYFRRKAVFIDGAITNEVVKAEVLETHEKFLKAKLVEVEKRSPDRVEPPCPVFGICGGCQIQHISYEGQLRAKLEIVREAFSRYANLSDLKIKPTLGMDHPWDYRNKAQLQVERRDVKGSKSEIVAGLYEIGSHEIVDISGCPIQHPQVNRAIDRVKAVLGELNIPLSKGDSRGGRSDIKDSGTRKGVRTIVVRSGFQSGEIQVTLVTETADLPRQEELIERLRLELPEMSGLSINVNPLKTPLIFGERTISLWGSEAMSDSLGDLNFTLSPRAFFQLNPEQTIKLYETVRAAAALTGKETVVDAYCGTGTIGLWLAPYAAEVRGIEIIPEAVADATRNAEQNGRDNATFFEGEAEELLPRWAKDGLRPDVIVADPPRTGLDRKFLETILRAKPKKFVYVSCNPSTLAKDCKVLLDGGYEIQSVQPVDMFPQTSQVEAVTVLVQKETAK</sequence>
<feature type="compositionally biased region" description="Polar residues" evidence="8">
    <location>
        <begin position="165"/>
        <end position="175"/>
    </location>
</feature>
<dbReference type="Pfam" id="PF05958">
    <property type="entry name" value="tRNA_U5-meth_tr"/>
    <property type="match status" value="1"/>
</dbReference>
<dbReference type="KEGG" id="saca:FFV09_14645"/>
<evidence type="ECO:0000256" key="7">
    <source>
        <dbReference type="PROSITE-ProRule" id="PRU10015"/>
    </source>
</evidence>
<evidence type="ECO:0000256" key="2">
    <source>
        <dbReference type="ARBA" id="ARBA00022603"/>
    </source>
</evidence>
<feature type="active site" description="Nucleophile" evidence="6">
    <location>
        <position position="640"/>
    </location>
</feature>
<evidence type="ECO:0000256" key="4">
    <source>
        <dbReference type="ARBA" id="ARBA00022691"/>
    </source>
</evidence>
<feature type="compositionally biased region" description="Low complexity" evidence="8">
    <location>
        <begin position="67"/>
        <end position="101"/>
    </location>
</feature>
<evidence type="ECO:0000256" key="1">
    <source>
        <dbReference type="ARBA" id="ARBA00022485"/>
    </source>
</evidence>
<dbReference type="InterPro" id="IPR012340">
    <property type="entry name" value="NA-bd_OB-fold"/>
</dbReference>
<keyword evidence="1" id="KW-0479">Metal-binding</keyword>
<feature type="compositionally biased region" description="Basic residues" evidence="8">
    <location>
        <begin position="27"/>
        <end position="42"/>
    </location>
</feature>
<comment type="similarity">
    <text evidence="6">Belongs to the class I-like SAM-binding methyltransferase superfamily. RNA M5U methyltransferase family.</text>
</comment>
<feature type="binding site" evidence="6">
    <location>
        <position position="515"/>
    </location>
    <ligand>
        <name>S-adenosyl-L-methionine</name>
        <dbReference type="ChEBI" id="CHEBI:59789"/>
    </ligand>
</feature>
<dbReference type="PROSITE" id="PS51687">
    <property type="entry name" value="SAM_MT_RNA_M5U"/>
    <property type="match status" value="1"/>
</dbReference>
<dbReference type="NCBIfam" id="TIGR00479">
    <property type="entry name" value="rumA"/>
    <property type="match status" value="1"/>
</dbReference>
<dbReference type="GO" id="GO:0070041">
    <property type="term" value="F:rRNA (uridine-C5-)-methyltransferase activity"/>
    <property type="evidence" value="ECO:0007669"/>
    <property type="project" value="TreeGrafter"/>
</dbReference>
<keyword evidence="11" id="KW-1185">Reference proteome</keyword>
<dbReference type="PANTHER" id="PTHR11061">
    <property type="entry name" value="RNA M5U METHYLTRANSFERASE"/>
    <property type="match status" value="1"/>
</dbReference>
<dbReference type="FunFam" id="3.40.50.150:FF:000009">
    <property type="entry name" value="23S rRNA (Uracil(1939)-C(5))-methyltransferase RlmD"/>
    <property type="match status" value="1"/>
</dbReference>
<dbReference type="InterPro" id="IPR029063">
    <property type="entry name" value="SAM-dependent_MTases_sf"/>
</dbReference>
<dbReference type="GO" id="GO:0070475">
    <property type="term" value="P:rRNA base methylation"/>
    <property type="evidence" value="ECO:0007669"/>
    <property type="project" value="TreeGrafter"/>
</dbReference>
<dbReference type="FunFam" id="2.40.50.140:FF:000097">
    <property type="entry name" value="23S rRNA (uracil(1939)-C(5))-methyltransferase RlmD"/>
    <property type="match status" value="1"/>
</dbReference>
<evidence type="ECO:0000313" key="11">
    <source>
        <dbReference type="Proteomes" id="UP000316968"/>
    </source>
</evidence>
<dbReference type="Gene3D" id="2.40.50.140">
    <property type="entry name" value="Nucleic acid-binding proteins"/>
    <property type="match status" value="1"/>
</dbReference>